<dbReference type="KEGG" id="kso:CKSOR_00226"/>
<evidence type="ECO:0000256" key="2">
    <source>
        <dbReference type="ARBA" id="ARBA00022679"/>
    </source>
</evidence>
<keyword evidence="2 5" id="KW-0808">Transferase</keyword>
<keyword evidence="5" id="KW-0687">Ribonucleoprotein</keyword>
<dbReference type="GO" id="GO:0036009">
    <property type="term" value="F:protein-glutamine N-methyltransferase activity"/>
    <property type="evidence" value="ECO:0007669"/>
    <property type="project" value="InterPro"/>
</dbReference>
<dbReference type="InterPro" id="IPR029063">
    <property type="entry name" value="SAM-dependent_MTases_sf"/>
</dbReference>
<evidence type="ECO:0000313" key="6">
    <source>
        <dbReference type="Proteomes" id="UP000266796"/>
    </source>
</evidence>
<sequence>MIRNIPELICIRDIIRYAVTQFNKNQIFFGHGNDNSFDEAVNLILQTLKLEPDLLEIFLDARLLEKEISLILDYIEKRVKDRIPIAYLTKESWLNGYKFFVDERVIIPRSYLAEILLDKDIIDNNIEDILDLCTGSGCLAILAAIKFKNANIDAIDISEDALEVANKNINLYRLNQQIKTYKSNLYSSLEKNKKYDLIICNPPYVNMESMNILPKEYSYEPKIALYGGINGMDLIEKIIKQSKHYLKDNGIILLEIGNEFNNFMKMFKYLKPHWFHEDHLYKKILMLKYDQL</sequence>
<gene>
    <name evidence="5" type="primary">prmB</name>
    <name evidence="5" type="ORF">CKSOR_00226</name>
</gene>
<feature type="domain" description="Methyltransferase small" evidence="4">
    <location>
        <begin position="124"/>
        <end position="208"/>
    </location>
</feature>
<dbReference type="InterPro" id="IPR002052">
    <property type="entry name" value="DNA_methylase_N6_adenine_CS"/>
</dbReference>
<dbReference type="EC" id="2.1.1.298" evidence="5"/>
<dbReference type="InterPro" id="IPR004556">
    <property type="entry name" value="HemK-like"/>
</dbReference>
<organism evidence="5 6">
    <name type="scientific">Candidatus Kinetoplastidibacterium kentomonadis</name>
    <dbReference type="NCBI Taxonomy" id="1576550"/>
    <lineage>
        <taxon>Bacteria</taxon>
        <taxon>Pseudomonadati</taxon>
        <taxon>Pseudomonadota</taxon>
        <taxon>Betaproteobacteria</taxon>
        <taxon>Candidatus Kinetoplastidibacterium</taxon>
    </lineage>
</organism>
<proteinExistence type="predicted"/>
<protein>
    <submittedName>
        <fullName evidence="5">50S ribosomal protein L3 glutamine methyltransferase</fullName>
        <ecNumber evidence="5">2.1.1.298</ecNumber>
    </submittedName>
</protein>
<dbReference type="CDD" id="cd02440">
    <property type="entry name" value="AdoMet_MTases"/>
    <property type="match status" value="1"/>
</dbReference>
<dbReference type="Proteomes" id="UP000266796">
    <property type="component" value="Chromosome"/>
</dbReference>
<dbReference type="RefSeq" id="WP_108673767.1">
    <property type="nucleotide sequence ID" value="NZ_CP025628.1"/>
</dbReference>
<dbReference type="GO" id="GO:0032259">
    <property type="term" value="P:methylation"/>
    <property type="evidence" value="ECO:0007669"/>
    <property type="project" value="UniProtKB-KW"/>
</dbReference>
<dbReference type="Gene3D" id="3.40.50.150">
    <property type="entry name" value="Vaccinia Virus protein VP39"/>
    <property type="match status" value="1"/>
</dbReference>
<dbReference type="Pfam" id="PF05175">
    <property type="entry name" value="MTS"/>
    <property type="match status" value="1"/>
</dbReference>
<dbReference type="OrthoDB" id="9800643at2"/>
<keyword evidence="6" id="KW-1185">Reference proteome</keyword>
<keyword evidence="5" id="KW-0689">Ribosomal protein</keyword>
<evidence type="ECO:0000313" key="5">
    <source>
        <dbReference type="EMBL" id="AWD32349.1"/>
    </source>
</evidence>
<reference evidence="5 6" key="1">
    <citation type="journal article" date="2018" name="Parasitology">
        <title>The reduced genome of Candidatus Kinetoplastibacterium sorsogonicusi, the endosymbiont of Kentomonas sorsogonicus (Trypanosomatidae): loss of the haem-synthesis pathway.</title>
        <authorList>
            <person name="Silva F.M."/>
            <person name="Kostygov A.Y."/>
            <person name="Spodareva V.V."/>
            <person name="Butenko A."/>
            <person name="Tossou R."/>
            <person name="Lukes J."/>
            <person name="Yurchenko V."/>
            <person name="Alves J.M.P."/>
        </authorList>
    </citation>
    <scope>NUCLEOTIDE SEQUENCE [LARGE SCALE GENOMIC DNA]</scope>
    <source>
        <strain evidence="5 6">MF-08</strain>
    </source>
</reference>
<dbReference type="SUPFAM" id="SSF53335">
    <property type="entry name" value="S-adenosyl-L-methionine-dependent methyltransferases"/>
    <property type="match status" value="1"/>
</dbReference>
<evidence type="ECO:0000256" key="1">
    <source>
        <dbReference type="ARBA" id="ARBA00022603"/>
    </source>
</evidence>
<evidence type="ECO:0000256" key="3">
    <source>
        <dbReference type="ARBA" id="ARBA00022691"/>
    </source>
</evidence>
<dbReference type="GO" id="GO:0003676">
    <property type="term" value="F:nucleic acid binding"/>
    <property type="evidence" value="ECO:0007669"/>
    <property type="project" value="InterPro"/>
</dbReference>
<dbReference type="PIRSF" id="PIRSF037167">
    <property type="entry name" value="Mtase_YfcB_prd"/>
    <property type="match status" value="1"/>
</dbReference>
<keyword evidence="3" id="KW-0949">S-adenosyl-L-methionine</keyword>
<dbReference type="PANTHER" id="PTHR47806:SF1">
    <property type="entry name" value="RIBOSOMAL PROTEIN UL3 GLUTAMINE METHYLTRANSFERASE"/>
    <property type="match status" value="1"/>
</dbReference>
<dbReference type="InterPro" id="IPR017127">
    <property type="entry name" value="Ribosome_uL3_MTase"/>
</dbReference>
<dbReference type="GO" id="GO:0005840">
    <property type="term" value="C:ribosome"/>
    <property type="evidence" value="ECO:0007669"/>
    <property type="project" value="UniProtKB-KW"/>
</dbReference>
<dbReference type="PROSITE" id="PS00092">
    <property type="entry name" value="N6_MTASE"/>
    <property type="match status" value="1"/>
</dbReference>
<dbReference type="EMBL" id="CP025628">
    <property type="protein sequence ID" value="AWD32349.1"/>
    <property type="molecule type" value="Genomic_DNA"/>
</dbReference>
<accession>A0A3S7J9K9</accession>
<evidence type="ECO:0000259" key="4">
    <source>
        <dbReference type="Pfam" id="PF05175"/>
    </source>
</evidence>
<name>A0A3S7J9K9_9PROT</name>
<dbReference type="GO" id="GO:0005829">
    <property type="term" value="C:cytosol"/>
    <property type="evidence" value="ECO:0007669"/>
    <property type="project" value="TreeGrafter"/>
</dbReference>
<dbReference type="AlphaFoldDB" id="A0A3S7J9K9"/>
<dbReference type="PANTHER" id="PTHR47806">
    <property type="entry name" value="50S RIBOSOMAL PROTEIN L3 GLUTAMINE METHYLTRANSFERASE"/>
    <property type="match status" value="1"/>
</dbReference>
<dbReference type="NCBIfam" id="TIGR00536">
    <property type="entry name" value="hemK_fam"/>
    <property type="match status" value="1"/>
</dbReference>
<dbReference type="NCBIfam" id="TIGR03533">
    <property type="entry name" value="L3_gln_methyl"/>
    <property type="match status" value="1"/>
</dbReference>
<dbReference type="InterPro" id="IPR007848">
    <property type="entry name" value="Small_mtfrase_dom"/>
</dbReference>
<keyword evidence="1 5" id="KW-0489">Methyltransferase</keyword>